<dbReference type="InterPro" id="IPR036396">
    <property type="entry name" value="Cyt_P450_sf"/>
</dbReference>
<name>A0ABY6LVC0_9ARAC</name>
<keyword evidence="8" id="KW-0492">Microsome</keyword>
<dbReference type="PRINTS" id="PR00385">
    <property type="entry name" value="P450"/>
</dbReference>
<dbReference type="InterPro" id="IPR001128">
    <property type="entry name" value="Cyt_P450"/>
</dbReference>
<evidence type="ECO:0000313" key="14">
    <source>
        <dbReference type="EMBL" id="UYV83490.1"/>
    </source>
</evidence>
<comment type="similarity">
    <text evidence="4 13">Belongs to the cytochrome P450 family.</text>
</comment>
<dbReference type="InterPro" id="IPR050476">
    <property type="entry name" value="Insect_CytP450_Detox"/>
</dbReference>
<keyword evidence="7" id="KW-0256">Endoplasmic reticulum</keyword>
<evidence type="ECO:0000256" key="5">
    <source>
        <dbReference type="ARBA" id="ARBA00022617"/>
    </source>
</evidence>
<evidence type="ECO:0000256" key="12">
    <source>
        <dbReference type="ARBA" id="ARBA00023136"/>
    </source>
</evidence>
<evidence type="ECO:0000256" key="11">
    <source>
        <dbReference type="ARBA" id="ARBA00023033"/>
    </source>
</evidence>
<evidence type="ECO:0000256" key="8">
    <source>
        <dbReference type="ARBA" id="ARBA00022848"/>
    </source>
</evidence>
<comment type="cofactor">
    <cofactor evidence="1">
        <name>heme</name>
        <dbReference type="ChEBI" id="CHEBI:30413"/>
    </cofactor>
</comment>
<dbReference type="Proteomes" id="UP001235939">
    <property type="component" value="Chromosome 23"/>
</dbReference>
<evidence type="ECO:0000256" key="1">
    <source>
        <dbReference type="ARBA" id="ARBA00001971"/>
    </source>
</evidence>
<reference evidence="14 15" key="1">
    <citation type="submission" date="2022-03" db="EMBL/GenBank/DDBJ databases">
        <title>A chromosomal length assembly of Cordylochernes scorpioides.</title>
        <authorList>
            <person name="Zeh D."/>
            <person name="Zeh J."/>
        </authorList>
    </citation>
    <scope>NUCLEOTIDE SEQUENCE [LARGE SCALE GENOMIC DNA]</scope>
    <source>
        <strain evidence="14">IN4F17</strain>
        <tissue evidence="14">Whole Body</tissue>
    </source>
</reference>
<dbReference type="PANTHER" id="PTHR24292:SF54">
    <property type="entry name" value="CYP9F3-RELATED"/>
    <property type="match status" value="1"/>
</dbReference>
<dbReference type="PROSITE" id="PS00086">
    <property type="entry name" value="CYTOCHROME_P450"/>
    <property type="match status" value="1"/>
</dbReference>
<keyword evidence="6 13" id="KW-0479">Metal-binding</keyword>
<evidence type="ECO:0000313" key="15">
    <source>
        <dbReference type="Proteomes" id="UP001235939"/>
    </source>
</evidence>
<keyword evidence="10 13" id="KW-0408">Iron</keyword>
<sequence length="225" mass="25716">MKLLKNEILRTKKRMAKERLVAELTELEVVAQCVSFFTVGFDTTASTITAALYSLGTHPECQEKLYQEIQETLKCSSGDINYDMFNSMPFLDAVVSETLRMYPALPGIAREVGEDFMLGDTGIQLKKGMEIGIPLIGMHYDPEFYPEPFKFKPERFLPENRDSLTPFTYMPFGLGPRSCVALRFAQMEAKLALVNLLREFRFSRSPRTTPINVFLKVEERNPQSF</sequence>
<dbReference type="PRINTS" id="PR00463">
    <property type="entry name" value="EP450I"/>
</dbReference>
<evidence type="ECO:0000256" key="13">
    <source>
        <dbReference type="RuleBase" id="RU000461"/>
    </source>
</evidence>
<dbReference type="SUPFAM" id="SSF48264">
    <property type="entry name" value="Cytochrome P450"/>
    <property type="match status" value="1"/>
</dbReference>
<dbReference type="InterPro" id="IPR017972">
    <property type="entry name" value="Cyt_P450_CS"/>
</dbReference>
<evidence type="ECO:0000256" key="10">
    <source>
        <dbReference type="ARBA" id="ARBA00023004"/>
    </source>
</evidence>
<dbReference type="EMBL" id="CP092885">
    <property type="protein sequence ID" value="UYV83490.1"/>
    <property type="molecule type" value="Genomic_DNA"/>
</dbReference>
<evidence type="ECO:0000256" key="9">
    <source>
        <dbReference type="ARBA" id="ARBA00023002"/>
    </source>
</evidence>
<keyword evidence="15" id="KW-1185">Reference proteome</keyword>
<proteinExistence type="inferred from homology"/>
<keyword evidence="11 13" id="KW-0503">Monooxygenase</keyword>
<organism evidence="14 15">
    <name type="scientific">Cordylochernes scorpioides</name>
    <dbReference type="NCBI Taxonomy" id="51811"/>
    <lineage>
        <taxon>Eukaryota</taxon>
        <taxon>Metazoa</taxon>
        <taxon>Ecdysozoa</taxon>
        <taxon>Arthropoda</taxon>
        <taxon>Chelicerata</taxon>
        <taxon>Arachnida</taxon>
        <taxon>Pseudoscorpiones</taxon>
        <taxon>Cheliferoidea</taxon>
        <taxon>Chernetidae</taxon>
        <taxon>Cordylochernes</taxon>
    </lineage>
</organism>
<evidence type="ECO:0000256" key="6">
    <source>
        <dbReference type="ARBA" id="ARBA00022723"/>
    </source>
</evidence>
<gene>
    <name evidence="14" type="ORF">LAZ67_23001180</name>
</gene>
<keyword evidence="5 13" id="KW-0349">Heme</keyword>
<protein>
    <recommendedName>
        <fullName evidence="16">Cytochrome P450</fullName>
    </recommendedName>
</protein>
<dbReference type="Gene3D" id="1.10.630.10">
    <property type="entry name" value="Cytochrome P450"/>
    <property type="match status" value="1"/>
</dbReference>
<evidence type="ECO:0000256" key="4">
    <source>
        <dbReference type="ARBA" id="ARBA00010617"/>
    </source>
</evidence>
<evidence type="ECO:0008006" key="16">
    <source>
        <dbReference type="Google" id="ProtNLM"/>
    </source>
</evidence>
<keyword evidence="12" id="KW-0472">Membrane</keyword>
<dbReference type="Pfam" id="PF00067">
    <property type="entry name" value="p450"/>
    <property type="match status" value="1"/>
</dbReference>
<keyword evidence="9 13" id="KW-0560">Oxidoreductase</keyword>
<dbReference type="InterPro" id="IPR002401">
    <property type="entry name" value="Cyt_P450_E_grp-I"/>
</dbReference>
<evidence type="ECO:0000256" key="2">
    <source>
        <dbReference type="ARBA" id="ARBA00004174"/>
    </source>
</evidence>
<dbReference type="PANTHER" id="PTHR24292">
    <property type="entry name" value="CYTOCHROME P450"/>
    <property type="match status" value="1"/>
</dbReference>
<accession>A0ABY6LVC0</accession>
<evidence type="ECO:0000256" key="3">
    <source>
        <dbReference type="ARBA" id="ARBA00004406"/>
    </source>
</evidence>
<evidence type="ECO:0000256" key="7">
    <source>
        <dbReference type="ARBA" id="ARBA00022824"/>
    </source>
</evidence>
<comment type="subcellular location">
    <subcellularLocation>
        <location evidence="3">Endoplasmic reticulum membrane</location>
        <topology evidence="3">Peripheral membrane protein</topology>
    </subcellularLocation>
    <subcellularLocation>
        <location evidence="2">Microsome membrane</location>
        <topology evidence="2">Peripheral membrane protein</topology>
    </subcellularLocation>
</comment>